<reference evidence="2" key="1">
    <citation type="journal article" date="2019" name="Int. J. Syst. Evol. Microbiol.">
        <title>The Global Catalogue of Microorganisms (GCM) 10K type strain sequencing project: providing services to taxonomists for standard genome sequencing and annotation.</title>
        <authorList>
            <consortium name="The Broad Institute Genomics Platform"/>
            <consortium name="The Broad Institute Genome Sequencing Center for Infectious Disease"/>
            <person name="Wu L."/>
            <person name="Ma J."/>
        </authorList>
    </citation>
    <scope>NUCLEOTIDE SEQUENCE [LARGE SCALE GENOMIC DNA]</scope>
    <source>
        <strain evidence="2">JCM 16343</strain>
    </source>
</reference>
<name>A0ABP3FCW3_9GAMM</name>
<evidence type="ECO:0000313" key="2">
    <source>
        <dbReference type="Proteomes" id="UP001501787"/>
    </source>
</evidence>
<dbReference type="Proteomes" id="UP001501787">
    <property type="component" value="Unassembled WGS sequence"/>
</dbReference>
<gene>
    <name evidence="1" type="ORF">GCM10009129_10370</name>
</gene>
<organism evidence="1 2">
    <name type="scientific">Psychrobacter aestuarii</name>
    <dbReference type="NCBI Taxonomy" id="556327"/>
    <lineage>
        <taxon>Bacteria</taxon>
        <taxon>Pseudomonadati</taxon>
        <taxon>Pseudomonadota</taxon>
        <taxon>Gammaproteobacteria</taxon>
        <taxon>Moraxellales</taxon>
        <taxon>Moraxellaceae</taxon>
        <taxon>Psychrobacter</taxon>
    </lineage>
</organism>
<protein>
    <submittedName>
        <fullName evidence="1">Uncharacterized protein</fullName>
    </submittedName>
</protein>
<dbReference type="RefSeq" id="WP_201503502.1">
    <property type="nucleotide sequence ID" value="NZ_BAAAFR010000001.1"/>
</dbReference>
<proteinExistence type="predicted"/>
<keyword evidence="2" id="KW-1185">Reference proteome</keyword>
<evidence type="ECO:0000313" key="1">
    <source>
        <dbReference type="EMBL" id="GAA0315031.1"/>
    </source>
</evidence>
<accession>A0ABP3FCW3</accession>
<dbReference type="EMBL" id="BAAAFR010000001">
    <property type="protein sequence ID" value="GAA0315031.1"/>
    <property type="molecule type" value="Genomic_DNA"/>
</dbReference>
<comment type="caution">
    <text evidence="1">The sequence shown here is derived from an EMBL/GenBank/DDBJ whole genome shotgun (WGS) entry which is preliminary data.</text>
</comment>
<sequence>MAHYFGFIPSQKLSDMIDEAEHLIYTKADVDYYPYRNALVQQIARELNDNFLVRLVQTTPNPERKAAMGKIATTIERSTESMLKVLLGKDSNEDILPSFYFLENETMFIDNEGKRRVGFKLTDAQTETIYQGFDAVTEDHVDLALFKQGLITMSDAAMYHFMTRFTQTLKLGMIKRRAIPVTKAAIDKGTGIALNRLLPQLPDDGVNRLAQFYRPYFIELPNKD</sequence>